<feature type="non-terminal residue" evidence="1">
    <location>
        <position position="1"/>
    </location>
</feature>
<proteinExistence type="predicted"/>
<dbReference type="EMBL" id="LAZR01039462">
    <property type="protein sequence ID" value="KKL16944.1"/>
    <property type="molecule type" value="Genomic_DNA"/>
</dbReference>
<sequence length="24" mass="2928">NITSELFDTMIDRLCHFKPMEEEE</sequence>
<evidence type="ECO:0000313" key="1">
    <source>
        <dbReference type="EMBL" id="KKL16944.1"/>
    </source>
</evidence>
<reference evidence="1" key="1">
    <citation type="journal article" date="2015" name="Nature">
        <title>Complex archaea that bridge the gap between prokaryotes and eukaryotes.</title>
        <authorList>
            <person name="Spang A."/>
            <person name="Saw J.H."/>
            <person name="Jorgensen S.L."/>
            <person name="Zaremba-Niedzwiedzka K."/>
            <person name="Martijn J."/>
            <person name="Lind A.E."/>
            <person name="van Eijk R."/>
            <person name="Schleper C."/>
            <person name="Guy L."/>
            <person name="Ettema T.J."/>
        </authorList>
    </citation>
    <scope>NUCLEOTIDE SEQUENCE</scope>
</reference>
<protein>
    <submittedName>
        <fullName evidence="1">Uncharacterized protein</fullName>
    </submittedName>
</protein>
<organism evidence="1">
    <name type="scientific">marine sediment metagenome</name>
    <dbReference type="NCBI Taxonomy" id="412755"/>
    <lineage>
        <taxon>unclassified sequences</taxon>
        <taxon>metagenomes</taxon>
        <taxon>ecological metagenomes</taxon>
    </lineage>
</organism>
<accession>A0A0F9B4Y5</accession>
<comment type="caution">
    <text evidence="1">The sequence shown here is derived from an EMBL/GenBank/DDBJ whole genome shotgun (WGS) entry which is preliminary data.</text>
</comment>
<gene>
    <name evidence="1" type="ORF">LCGC14_2490440</name>
</gene>
<dbReference type="AlphaFoldDB" id="A0A0F9B4Y5"/>
<name>A0A0F9B4Y5_9ZZZZ</name>